<dbReference type="AlphaFoldDB" id="A0A9C7PYI5"/>
<accession>A0A9C7PYI5</accession>
<dbReference type="EMBL" id="BQMJ01000038">
    <property type="protein sequence ID" value="GJQ12914.1"/>
    <property type="molecule type" value="Genomic_DNA"/>
</dbReference>
<evidence type="ECO:0000313" key="3">
    <source>
        <dbReference type="Proteomes" id="UP001061958"/>
    </source>
</evidence>
<reference evidence="2" key="2">
    <citation type="submission" date="2022-01" db="EMBL/GenBank/DDBJ databases">
        <authorList>
            <person name="Hirooka S."/>
            <person name="Miyagishima S.Y."/>
        </authorList>
    </citation>
    <scope>NUCLEOTIDE SEQUENCE</scope>
    <source>
        <strain evidence="2">NBRC 102759</strain>
    </source>
</reference>
<protein>
    <submittedName>
        <fullName evidence="2">Uncharacterized protein</fullName>
    </submittedName>
</protein>
<keyword evidence="1" id="KW-0175">Coiled coil</keyword>
<dbReference type="InterPro" id="IPR011990">
    <property type="entry name" value="TPR-like_helical_dom_sf"/>
</dbReference>
<dbReference type="SUPFAM" id="SSF48452">
    <property type="entry name" value="TPR-like"/>
    <property type="match status" value="1"/>
</dbReference>
<dbReference type="Gene3D" id="1.25.40.10">
    <property type="entry name" value="Tetratricopeptide repeat domain"/>
    <property type="match status" value="1"/>
</dbReference>
<organism evidence="2 3">
    <name type="scientific">Galdieria partita</name>
    <dbReference type="NCBI Taxonomy" id="83374"/>
    <lineage>
        <taxon>Eukaryota</taxon>
        <taxon>Rhodophyta</taxon>
        <taxon>Bangiophyceae</taxon>
        <taxon>Galdieriales</taxon>
        <taxon>Galdieriaceae</taxon>
        <taxon>Galdieria</taxon>
    </lineage>
</organism>
<proteinExistence type="predicted"/>
<sequence>MSKLASSTADSKNQREEQNLMSLLQNGSWKELYRKAEELLVSGNNVDMDKACFFACLMLASLLKMGKLELARKWLNSWKEQYGWEDIPSDMMLTVSPLRTQYCLLAMEVAFRQSSETNVNSRLQPYFQLRSLIEEISQLEYSQSKVWLLFLDTLESCIISHLLEANRLEAVLELAKNNLERKVQDVSRQLAFFRLLLYIGDLEQASLFWSMLEPRVKEDSERHLHRGLLYASQSRIEDAIDEWEAAALFDQSYETILTNNIAVGYLLQERVFEAMEKMEHTFHKSPFHAWKEDLIKHICICYDMLLANAQERKSSIQN</sequence>
<gene>
    <name evidence="2" type="ORF">GpartN1_g4705.t1</name>
</gene>
<dbReference type="Proteomes" id="UP001061958">
    <property type="component" value="Unassembled WGS sequence"/>
</dbReference>
<keyword evidence="3" id="KW-1185">Reference proteome</keyword>
<evidence type="ECO:0000313" key="2">
    <source>
        <dbReference type="EMBL" id="GJQ12914.1"/>
    </source>
</evidence>
<name>A0A9C7PYI5_9RHOD</name>
<dbReference type="OrthoDB" id="7762at2759"/>
<feature type="coiled-coil region" evidence="1">
    <location>
        <begin position="162"/>
        <end position="196"/>
    </location>
</feature>
<reference evidence="2" key="1">
    <citation type="journal article" date="2022" name="Proc. Natl. Acad. Sci. U.S.A.">
        <title>Life cycle and functional genomics of the unicellular red alga Galdieria for elucidating algal and plant evolution and industrial use.</title>
        <authorList>
            <person name="Hirooka S."/>
            <person name="Itabashi T."/>
            <person name="Ichinose T.M."/>
            <person name="Onuma R."/>
            <person name="Fujiwara T."/>
            <person name="Yamashita S."/>
            <person name="Jong L.W."/>
            <person name="Tomita R."/>
            <person name="Iwane A.H."/>
            <person name="Miyagishima S.Y."/>
        </authorList>
    </citation>
    <scope>NUCLEOTIDE SEQUENCE</scope>
    <source>
        <strain evidence="2">NBRC 102759</strain>
    </source>
</reference>
<comment type="caution">
    <text evidence="2">The sequence shown here is derived from an EMBL/GenBank/DDBJ whole genome shotgun (WGS) entry which is preliminary data.</text>
</comment>
<evidence type="ECO:0000256" key="1">
    <source>
        <dbReference type="SAM" id="Coils"/>
    </source>
</evidence>